<proteinExistence type="predicted"/>
<evidence type="ECO:0008006" key="4">
    <source>
        <dbReference type="Google" id="ProtNLM"/>
    </source>
</evidence>
<evidence type="ECO:0000313" key="2">
    <source>
        <dbReference type="EMBL" id="KAG6406013.1"/>
    </source>
</evidence>
<evidence type="ECO:0000313" key="3">
    <source>
        <dbReference type="Proteomes" id="UP000298416"/>
    </source>
</evidence>
<gene>
    <name evidence="2" type="ORF">SASPL_133609</name>
</gene>
<comment type="caution">
    <text evidence="2">The sequence shown here is derived from an EMBL/GenBank/DDBJ whole genome shotgun (WGS) entry which is preliminary data.</text>
</comment>
<sequence length="112" mass="12328">MASASAFRRSSISPFRSRKPPPPPPSRLATPSSRQSAPPPPAKAKENVTVTVRFRPLSAREIGKGDEVAWYADGDYTVRNEIKSDISYGFGDYGYGLIVFLKEEVIAICYSM</sequence>
<protein>
    <recommendedName>
        <fullName evidence="4">Centromeric protein E</fullName>
    </recommendedName>
</protein>
<accession>A0A8X8X3C9</accession>
<organism evidence="2">
    <name type="scientific">Salvia splendens</name>
    <name type="common">Scarlet sage</name>
    <dbReference type="NCBI Taxonomy" id="180675"/>
    <lineage>
        <taxon>Eukaryota</taxon>
        <taxon>Viridiplantae</taxon>
        <taxon>Streptophyta</taxon>
        <taxon>Embryophyta</taxon>
        <taxon>Tracheophyta</taxon>
        <taxon>Spermatophyta</taxon>
        <taxon>Magnoliopsida</taxon>
        <taxon>eudicotyledons</taxon>
        <taxon>Gunneridae</taxon>
        <taxon>Pentapetalae</taxon>
        <taxon>asterids</taxon>
        <taxon>lamiids</taxon>
        <taxon>Lamiales</taxon>
        <taxon>Lamiaceae</taxon>
        <taxon>Nepetoideae</taxon>
        <taxon>Mentheae</taxon>
        <taxon>Salviinae</taxon>
        <taxon>Salvia</taxon>
        <taxon>Salvia subgen. Calosphace</taxon>
        <taxon>core Calosphace</taxon>
    </lineage>
</organism>
<evidence type="ECO:0000256" key="1">
    <source>
        <dbReference type="SAM" id="MobiDB-lite"/>
    </source>
</evidence>
<dbReference type="EMBL" id="PNBA02000012">
    <property type="protein sequence ID" value="KAG6406013.1"/>
    <property type="molecule type" value="Genomic_DNA"/>
</dbReference>
<name>A0A8X8X3C9_SALSN</name>
<reference evidence="2" key="1">
    <citation type="submission" date="2018-01" db="EMBL/GenBank/DDBJ databases">
        <authorList>
            <person name="Mao J.F."/>
        </authorList>
    </citation>
    <scope>NUCLEOTIDE SEQUENCE</scope>
    <source>
        <strain evidence="2">Huo1</strain>
        <tissue evidence="2">Leaf</tissue>
    </source>
</reference>
<reference evidence="2" key="2">
    <citation type="submission" date="2020-08" db="EMBL/GenBank/DDBJ databases">
        <title>Plant Genome Project.</title>
        <authorList>
            <person name="Zhang R.-G."/>
        </authorList>
    </citation>
    <scope>NUCLEOTIDE SEQUENCE</scope>
    <source>
        <strain evidence="2">Huo1</strain>
        <tissue evidence="2">Leaf</tissue>
    </source>
</reference>
<dbReference type="Proteomes" id="UP000298416">
    <property type="component" value="Unassembled WGS sequence"/>
</dbReference>
<feature type="region of interest" description="Disordered" evidence="1">
    <location>
        <begin position="1"/>
        <end position="46"/>
    </location>
</feature>
<feature type="compositionally biased region" description="Low complexity" evidence="1">
    <location>
        <begin position="1"/>
        <end position="15"/>
    </location>
</feature>
<dbReference type="AlphaFoldDB" id="A0A8X8X3C9"/>
<keyword evidence="3" id="KW-1185">Reference proteome</keyword>